<organism evidence="10">
    <name type="scientific">Brucella pituitosa</name>
    <dbReference type="NCBI Taxonomy" id="571256"/>
    <lineage>
        <taxon>Bacteria</taxon>
        <taxon>Pseudomonadati</taxon>
        <taxon>Pseudomonadota</taxon>
        <taxon>Alphaproteobacteria</taxon>
        <taxon>Hyphomicrobiales</taxon>
        <taxon>Brucellaceae</taxon>
        <taxon>Brucella/Ochrobactrum group</taxon>
        <taxon>Brucella</taxon>
    </lineage>
</organism>
<dbReference type="InterPro" id="IPR020846">
    <property type="entry name" value="MFS_dom"/>
</dbReference>
<accession>A0A643EUS5</accession>
<dbReference type="EMBL" id="VZPE01000010">
    <property type="protein sequence ID" value="KAB0567719.1"/>
    <property type="molecule type" value="Genomic_DNA"/>
</dbReference>
<feature type="transmembrane region" description="Helical" evidence="8">
    <location>
        <begin position="112"/>
        <end position="133"/>
    </location>
</feature>
<evidence type="ECO:0000256" key="5">
    <source>
        <dbReference type="ARBA" id="ARBA00022692"/>
    </source>
</evidence>
<feature type="transmembrane region" description="Helical" evidence="8">
    <location>
        <begin position="55"/>
        <end position="75"/>
    </location>
</feature>
<dbReference type="InterPro" id="IPR001958">
    <property type="entry name" value="Tet-R_TetA/multi-R_MdtG-like"/>
</dbReference>
<sequence>MSAEKGLEGDLIPRDKLEWRLMLPLACIVTLYAAGVGAVLPVLPFYLREMGASPLIFGLVLSTEALSQSAASPMLGQLSDRFGRKQVLMASQAVAILSLLVLALAQNIFTVLLARFLFGFTSGNFSAAAAYAADNSSVATRRQAIGIVSASLGLGAILGAGLSSMLVEISLLVPIYMALGLALSGLVVTSVFIKKGKVAKQNVALRNRQQISLRAITDSPVMRVLLIVMLCHFFAYGMYVSQLPNFLAEKFVWNGHALGPREFSYLIAADGMINILVQLFLLGWLGRSLNERQLIVLIFGLIGTGVIAAGLASTIAVLAVAVLFVSVSDALAKPTYLAALSVQVPPERHGIVMGTGQALVAVTDVISPALAGLILGWGFYGAWIGTIVAVALFGAMVAAARLPRRMAERVESLP</sequence>
<feature type="transmembrane region" description="Helical" evidence="8">
    <location>
        <begin position="145"/>
        <end position="167"/>
    </location>
</feature>
<feature type="domain" description="Major facilitator superfamily (MFS) profile" evidence="9">
    <location>
        <begin position="21"/>
        <end position="406"/>
    </location>
</feature>
<dbReference type="PROSITE" id="PS00216">
    <property type="entry name" value="SUGAR_TRANSPORT_1"/>
    <property type="match status" value="1"/>
</dbReference>
<dbReference type="PANTHER" id="PTHR23504:SF15">
    <property type="entry name" value="MAJOR FACILITATOR SUPERFAMILY (MFS) PROFILE DOMAIN-CONTAINING PROTEIN"/>
    <property type="match status" value="1"/>
</dbReference>
<comment type="caution">
    <text evidence="10">The sequence shown here is derived from an EMBL/GenBank/DDBJ whole genome shotgun (WGS) entry which is preliminary data.</text>
</comment>
<feature type="transmembrane region" description="Helical" evidence="8">
    <location>
        <begin position="294"/>
        <end position="327"/>
    </location>
</feature>
<dbReference type="PROSITE" id="PS50850">
    <property type="entry name" value="MFS"/>
    <property type="match status" value="1"/>
</dbReference>
<dbReference type="GO" id="GO:0022857">
    <property type="term" value="F:transmembrane transporter activity"/>
    <property type="evidence" value="ECO:0007669"/>
    <property type="project" value="InterPro"/>
</dbReference>
<dbReference type="GO" id="GO:0016020">
    <property type="term" value="C:membrane"/>
    <property type="evidence" value="ECO:0007669"/>
    <property type="project" value="UniProtKB-SubCell"/>
</dbReference>
<evidence type="ECO:0000256" key="7">
    <source>
        <dbReference type="ARBA" id="ARBA00023136"/>
    </source>
</evidence>
<gene>
    <name evidence="10" type="ORF">F7Q93_20170</name>
</gene>
<feature type="transmembrane region" description="Helical" evidence="8">
    <location>
        <begin position="263"/>
        <end position="282"/>
    </location>
</feature>
<evidence type="ECO:0000256" key="6">
    <source>
        <dbReference type="ARBA" id="ARBA00022989"/>
    </source>
</evidence>
<dbReference type="InterPro" id="IPR036259">
    <property type="entry name" value="MFS_trans_sf"/>
</dbReference>
<dbReference type="PANTHER" id="PTHR23504">
    <property type="entry name" value="MAJOR FACILITATOR SUPERFAMILY DOMAIN-CONTAINING PROTEIN 10"/>
    <property type="match status" value="1"/>
</dbReference>
<reference evidence="10" key="1">
    <citation type="submission" date="2019-09" db="EMBL/GenBank/DDBJ databases">
        <title>Draft genome sequences of 48 bacterial type strains from the CCUG.</title>
        <authorList>
            <person name="Tunovic T."/>
            <person name="Pineiro-Iglesias B."/>
            <person name="Unosson C."/>
            <person name="Inganas E."/>
            <person name="Ohlen M."/>
            <person name="Cardew S."/>
            <person name="Jensie-Markopoulos S."/>
            <person name="Salva-Serra F."/>
            <person name="Jaen-Luchoro D."/>
            <person name="Karlsson R."/>
            <person name="Svensson-Stadler L."/>
            <person name="Chun J."/>
            <person name="Moore E."/>
        </authorList>
    </citation>
    <scope>NUCLEOTIDE SEQUENCE</scope>
    <source>
        <strain evidence="10">CCUG 50899</strain>
    </source>
</reference>
<evidence type="ECO:0000259" key="9">
    <source>
        <dbReference type="PROSITE" id="PS50850"/>
    </source>
</evidence>
<dbReference type="Gene3D" id="1.20.1250.20">
    <property type="entry name" value="MFS general substrate transporter like domains"/>
    <property type="match status" value="1"/>
</dbReference>
<keyword evidence="6 8" id="KW-1133">Transmembrane helix</keyword>
<protein>
    <submittedName>
        <fullName evidence="10">MFS transporter</fullName>
    </submittedName>
</protein>
<dbReference type="InterPro" id="IPR005829">
    <property type="entry name" value="Sugar_transporter_CS"/>
</dbReference>
<evidence type="ECO:0000256" key="3">
    <source>
        <dbReference type="ARBA" id="ARBA00007520"/>
    </source>
</evidence>
<keyword evidence="4" id="KW-0813">Transport</keyword>
<evidence type="ECO:0000313" key="10">
    <source>
        <dbReference type="EMBL" id="KAB0567719.1"/>
    </source>
</evidence>
<proteinExistence type="inferred from homology"/>
<dbReference type="AlphaFoldDB" id="A0A643EUS5"/>
<dbReference type="Pfam" id="PF07690">
    <property type="entry name" value="MFS_1"/>
    <property type="match status" value="1"/>
</dbReference>
<keyword evidence="7 8" id="KW-0472">Membrane</keyword>
<feature type="transmembrane region" description="Helical" evidence="8">
    <location>
        <begin position="173"/>
        <end position="193"/>
    </location>
</feature>
<dbReference type="PRINTS" id="PR01035">
    <property type="entry name" value="TCRTETA"/>
</dbReference>
<evidence type="ECO:0000256" key="2">
    <source>
        <dbReference type="ARBA" id="ARBA00004141"/>
    </source>
</evidence>
<dbReference type="RefSeq" id="WP_128094645.1">
    <property type="nucleotide sequence ID" value="NZ_JBHEEN010000010.1"/>
</dbReference>
<keyword evidence="5 8" id="KW-0812">Transmembrane</keyword>
<feature type="transmembrane region" description="Helical" evidence="8">
    <location>
        <begin position="377"/>
        <end position="399"/>
    </location>
</feature>
<dbReference type="CDD" id="cd17330">
    <property type="entry name" value="MFS_SLC46_TetA_like"/>
    <property type="match status" value="1"/>
</dbReference>
<feature type="transmembrane region" description="Helical" evidence="8">
    <location>
        <begin position="21"/>
        <end position="43"/>
    </location>
</feature>
<feature type="transmembrane region" description="Helical" evidence="8">
    <location>
        <begin position="87"/>
        <end position="106"/>
    </location>
</feature>
<evidence type="ECO:0000256" key="1">
    <source>
        <dbReference type="ARBA" id="ARBA00003279"/>
    </source>
</evidence>
<comment type="subcellular location">
    <subcellularLocation>
        <location evidence="2">Membrane</location>
        <topology evidence="2">Multi-pass membrane protein</topology>
    </subcellularLocation>
</comment>
<dbReference type="SUPFAM" id="SSF103473">
    <property type="entry name" value="MFS general substrate transporter"/>
    <property type="match status" value="1"/>
</dbReference>
<comment type="similarity">
    <text evidence="3">Belongs to the major facilitator superfamily. TCR/Tet family.</text>
</comment>
<feature type="transmembrane region" description="Helical" evidence="8">
    <location>
        <begin position="224"/>
        <end position="243"/>
    </location>
</feature>
<evidence type="ECO:0000256" key="8">
    <source>
        <dbReference type="SAM" id="Phobius"/>
    </source>
</evidence>
<comment type="function">
    <text evidence="1">Resistance to tetracycline by an active tetracycline efflux. This is an energy-dependent process that decreases the accumulation of the antibiotic in whole cells. This protein functions as a metal-tetracycline/H(+) antiporter.</text>
</comment>
<dbReference type="InterPro" id="IPR011701">
    <property type="entry name" value="MFS"/>
</dbReference>
<name>A0A643EUS5_9HYPH</name>
<evidence type="ECO:0000256" key="4">
    <source>
        <dbReference type="ARBA" id="ARBA00022448"/>
    </source>
</evidence>